<dbReference type="SUPFAM" id="SSF48239">
    <property type="entry name" value="Terpenoid cyclases/Protein prenyltransferases"/>
    <property type="match status" value="1"/>
</dbReference>
<organism evidence="3 4">
    <name type="scientific">Tautonia sociabilis</name>
    <dbReference type="NCBI Taxonomy" id="2080755"/>
    <lineage>
        <taxon>Bacteria</taxon>
        <taxon>Pseudomonadati</taxon>
        <taxon>Planctomycetota</taxon>
        <taxon>Planctomycetia</taxon>
        <taxon>Isosphaerales</taxon>
        <taxon>Isosphaeraceae</taxon>
        <taxon>Tautonia</taxon>
    </lineage>
</organism>
<dbReference type="AlphaFoldDB" id="A0A432MQI2"/>
<evidence type="ECO:0000313" key="4">
    <source>
        <dbReference type="Proteomes" id="UP000280296"/>
    </source>
</evidence>
<keyword evidence="2" id="KW-0472">Membrane</keyword>
<proteinExistence type="predicted"/>
<reference evidence="3 4" key="1">
    <citation type="submission" date="2018-12" db="EMBL/GenBank/DDBJ databases">
        <authorList>
            <person name="Toschakov S.V."/>
        </authorList>
    </citation>
    <scope>NUCLEOTIDE SEQUENCE [LARGE SCALE GENOMIC DNA]</scope>
    <source>
        <strain evidence="3 4">GM2012</strain>
    </source>
</reference>
<feature type="transmembrane region" description="Helical" evidence="2">
    <location>
        <begin position="17"/>
        <end position="35"/>
    </location>
</feature>
<keyword evidence="2" id="KW-0812">Transmembrane</keyword>
<accession>A0A432MQI2</accession>
<dbReference type="RefSeq" id="WP_126723295.1">
    <property type="nucleotide sequence ID" value="NZ_RYZH01000001.1"/>
</dbReference>
<feature type="region of interest" description="Disordered" evidence="1">
    <location>
        <begin position="203"/>
        <end position="377"/>
    </location>
</feature>
<feature type="compositionally biased region" description="Basic and acidic residues" evidence="1">
    <location>
        <begin position="267"/>
        <end position="279"/>
    </location>
</feature>
<protein>
    <recommendedName>
        <fullName evidence="5">Squalene cyclase C-terminal domain-containing protein</fullName>
    </recommendedName>
</protein>
<keyword evidence="2" id="KW-1133">Transmembrane helix</keyword>
<evidence type="ECO:0008006" key="5">
    <source>
        <dbReference type="Google" id="ProtNLM"/>
    </source>
</evidence>
<evidence type="ECO:0000256" key="1">
    <source>
        <dbReference type="SAM" id="MobiDB-lite"/>
    </source>
</evidence>
<feature type="region of interest" description="Disordered" evidence="1">
    <location>
        <begin position="129"/>
        <end position="180"/>
    </location>
</feature>
<dbReference type="OrthoDB" id="238862at2"/>
<dbReference type="CDD" id="cd00688">
    <property type="entry name" value="ISOPREN_C2_like"/>
    <property type="match status" value="1"/>
</dbReference>
<feature type="region of interest" description="Disordered" evidence="1">
    <location>
        <begin position="429"/>
        <end position="448"/>
    </location>
</feature>
<dbReference type="InterPro" id="IPR008930">
    <property type="entry name" value="Terpenoid_cyclase/PrenylTrfase"/>
</dbReference>
<sequence length="794" mass="83692">MTGLNLEPFLRLLRADVGAWASLGAIAFLLALAVWTGWGSRRVLRKGLVLSVLAHVGLVLFGGEDLARWMSPGLPGGMTAPDEGIRSIRLSSVGSLGGVEAGQPLGGLGSGRGAAADLDLAGLDLPAPADPILRASRPAPVEGPEAGPTVPIRPDSPALAEAAPSPMPEVPGLAEERPPQLVPEADPVSEVVPAEVDLSEVAAPAPAERAPEGVAPPPLPEPDRLASRPPGQRSGREDETSPRVGPAEPLPRLDEPEPPALTVPDPPRFRPEAEPDRRFASGGPEPTVGRPRTEPIAPDSDAVPAPRGLEQRNEPPPLGLPEADLRAMARPRARPEPGPASETEAGRASPGLVPELDRVVPGAVPDRPGLEGPGGGRALLEVPEVYRSRLDPNRSDLARRAGASSASEEAVERALDWLARHQDEDGRWDAGTARYRDGSAAPGEDSFTTHCPPGDICPGECYYWEADTALTGLALLAFLGSGYTQTEGKYAPVVGRGIDFLVRSQKPDGDLRGTSKAVGMYCHTMAALALSEAYAMSGDPELRGPVERAVAFLEEAQYPGRMGWRYAPGGEIAQLPAEDGRGLVYAPHPPVGDTSVLGWVVMVLKSASEVGVPVSPASLRSARDWLSRVADGHSGGLARYQPTRPPDPVMTAEAWACRQFLGLGGPGPASSEAAAELLGNLPTAKSYNSYFWYYATLAMYQHGGPSWERWNASIRDTLVGLQRRDGHRSGSWDPDPTRYGTHGGRVYATALATLTLEVYYRYLRLYAPEGGAVGIADPLRPGGGVERAGADAVR</sequence>
<dbReference type="EMBL" id="RYZH01000001">
    <property type="protein sequence ID" value="RUL89620.1"/>
    <property type="molecule type" value="Genomic_DNA"/>
</dbReference>
<dbReference type="Gene3D" id="1.50.10.20">
    <property type="match status" value="2"/>
</dbReference>
<name>A0A432MQI2_9BACT</name>
<comment type="caution">
    <text evidence="3">The sequence shown here is derived from an EMBL/GenBank/DDBJ whole genome shotgun (WGS) entry which is preliminary data.</text>
</comment>
<evidence type="ECO:0000256" key="2">
    <source>
        <dbReference type="SAM" id="Phobius"/>
    </source>
</evidence>
<keyword evidence="4" id="KW-1185">Reference proteome</keyword>
<dbReference type="Proteomes" id="UP000280296">
    <property type="component" value="Unassembled WGS sequence"/>
</dbReference>
<evidence type="ECO:0000313" key="3">
    <source>
        <dbReference type="EMBL" id="RUL89620.1"/>
    </source>
</evidence>
<reference evidence="3 4" key="2">
    <citation type="submission" date="2019-01" db="EMBL/GenBank/DDBJ databases">
        <title>Tautonia sociabilis, a novel thermotolerant planctomycete of Isosphaeraceae family, isolated from a 4000 m deep subterranean habitat.</title>
        <authorList>
            <person name="Kovaleva O.L."/>
            <person name="Elcheninov A.G."/>
            <person name="Van Heerden E."/>
            <person name="Toshchakov S.V."/>
            <person name="Novikov A."/>
            <person name="Bonch-Osmolovskaya E.A."/>
            <person name="Kublanov I.V."/>
        </authorList>
    </citation>
    <scope>NUCLEOTIDE SEQUENCE [LARGE SCALE GENOMIC DNA]</scope>
    <source>
        <strain evidence="3 4">GM2012</strain>
    </source>
</reference>
<gene>
    <name evidence="3" type="ORF">TsocGM_00150</name>
</gene>